<gene>
    <name evidence="1" type="ORF">GCM10023320_17520</name>
</gene>
<organism evidence="1 2">
    <name type="scientific">Pseudonocardia adelaidensis</name>
    <dbReference type="NCBI Taxonomy" id="648754"/>
    <lineage>
        <taxon>Bacteria</taxon>
        <taxon>Bacillati</taxon>
        <taxon>Actinomycetota</taxon>
        <taxon>Actinomycetes</taxon>
        <taxon>Pseudonocardiales</taxon>
        <taxon>Pseudonocardiaceae</taxon>
        <taxon>Pseudonocardia</taxon>
    </lineage>
</organism>
<dbReference type="Proteomes" id="UP001500804">
    <property type="component" value="Unassembled WGS sequence"/>
</dbReference>
<evidence type="ECO:0000313" key="1">
    <source>
        <dbReference type="EMBL" id="GAA5116671.1"/>
    </source>
</evidence>
<dbReference type="SUPFAM" id="SSF54285">
    <property type="entry name" value="MoaD/ThiS"/>
    <property type="match status" value="1"/>
</dbReference>
<reference evidence="2" key="1">
    <citation type="journal article" date="2019" name="Int. J. Syst. Evol. Microbiol.">
        <title>The Global Catalogue of Microorganisms (GCM) 10K type strain sequencing project: providing services to taxonomists for standard genome sequencing and annotation.</title>
        <authorList>
            <consortium name="The Broad Institute Genomics Platform"/>
            <consortium name="The Broad Institute Genome Sequencing Center for Infectious Disease"/>
            <person name="Wu L."/>
            <person name="Ma J."/>
        </authorList>
    </citation>
    <scope>NUCLEOTIDE SEQUENCE [LARGE SCALE GENOMIC DNA]</scope>
    <source>
        <strain evidence="2">JCM 18302</strain>
    </source>
</reference>
<sequence length="112" mass="11958">MTGAVMTGTSTSATGVRVKLPAHLRKLAGIDGEVRLDVPAPVTQRSVLDALEARHPVLRGTIRDRTTLRRRAFVRFFACEEDLSHEEPDAPLPAEVAAGKEPFLVVGAMAGG</sequence>
<comment type="caution">
    <text evidence="1">The sequence shown here is derived from an EMBL/GenBank/DDBJ whole genome shotgun (WGS) entry which is preliminary data.</text>
</comment>
<protein>
    <submittedName>
        <fullName evidence="1">MoaD/ThiS family protein</fullName>
    </submittedName>
</protein>
<keyword evidence="2" id="KW-1185">Reference proteome</keyword>
<proteinExistence type="predicted"/>
<accession>A0ABP9NGS4</accession>
<evidence type="ECO:0000313" key="2">
    <source>
        <dbReference type="Proteomes" id="UP001500804"/>
    </source>
</evidence>
<dbReference type="Gene3D" id="3.10.20.30">
    <property type="match status" value="1"/>
</dbReference>
<dbReference type="CDD" id="cd17040">
    <property type="entry name" value="Ubl_MoaD_like"/>
    <property type="match status" value="1"/>
</dbReference>
<name>A0ABP9NGS4_9PSEU</name>
<dbReference type="InterPro" id="IPR012675">
    <property type="entry name" value="Beta-grasp_dom_sf"/>
</dbReference>
<dbReference type="InterPro" id="IPR016155">
    <property type="entry name" value="Mopterin_synth/thiamin_S_b"/>
</dbReference>
<dbReference type="EMBL" id="BAABJO010000005">
    <property type="protein sequence ID" value="GAA5116671.1"/>
    <property type="molecule type" value="Genomic_DNA"/>
</dbReference>